<evidence type="ECO:0000256" key="9">
    <source>
        <dbReference type="ARBA" id="ARBA00023157"/>
    </source>
</evidence>
<evidence type="ECO:0000256" key="7">
    <source>
        <dbReference type="ARBA" id="ARBA00023040"/>
    </source>
</evidence>
<feature type="domain" description="G-protein coupled receptors family 1 profile" evidence="15">
    <location>
        <begin position="41"/>
        <end position="291"/>
    </location>
</feature>
<dbReference type="GeneTree" id="ENSGT00940000162891"/>
<keyword evidence="4 13" id="KW-0812">Transmembrane</keyword>
<evidence type="ECO:0000259" key="15">
    <source>
        <dbReference type="PROSITE" id="PS50262"/>
    </source>
</evidence>
<feature type="transmembrane region" description="Helical" evidence="14">
    <location>
        <begin position="202"/>
        <end position="227"/>
    </location>
</feature>
<dbReference type="GO" id="GO:0005886">
    <property type="term" value="C:plasma membrane"/>
    <property type="evidence" value="ECO:0007669"/>
    <property type="project" value="UniProtKB-SubCell"/>
</dbReference>
<organism evidence="16 17">
    <name type="scientific">Pseudonaja textilis</name>
    <name type="common">Eastern brown snake</name>
    <dbReference type="NCBI Taxonomy" id="8673"/>
    <lineage>
        <taxon>Eukaryota</taxon>
        <taxon>Metazoa</taxon>
        <taxon>Chordata</taxon>
        <taxon>Craniata</taxon>
        <taxon>Vertebrata</taxon>
        <taxon>Euteleostomi</taxon>
        <taxon>Lepidosauria</taxon>
        <taxon>Squamata</taxon>
        <taxon>Bifurcata</taxon>
        <taxon>Unidentata</taxon>
        <taxon>Episquamata</taxon>
        <taxon>Toxicofera</taxon>
        <taxon>Serpentes</taxon>
        <taxon>Colubroidea</taxon>
        <taxon>Elapidae</taxon>
        <taxon>Hydrophiinae</taxon>
        <taxon>Pseudonaja</taxon>
    </lineage>
</organism>
<dbReference type="PANTHER" id="PTHR24242:SF227">
    <property type="entry name" value="OLFACTORY RECEPTOR"/>
    <property type="match status" value="1"/>
</dbReference>
<keyword evidence="3 14" id="KW-0716">Sensory transduction</keyword>
<dbReference type="InterPro" id="IPR017452">
    <property type="entry name" value="GPCR_Rhodpsn_7TM"/>
</dbReference>
<keyword evidence="7 13" id="KW-0297">G-protein coupled receptor</keyword>
<dbReference type="Gene3D" id="1.20.1070.10">
    <property type="entry name" value="Rhodopsin 7-helix transmembrane proteins"/>
    <property type="match status" value="1"/>
</dbReference>
<keyword evidence="17" id="KW-1185">Reference proteome</keyword>
<evidence type="ECO:0000256" key="10">
    <source>
        <dbReference type="ARBA" id="ARBA00023170"/>
    </source>
</evidence>
<dbReference type="InterPro" id="IPR050939">
    <property type="entry name" value="Olfactory_GPCR1"/>
</dbReference>
<keyword evidence="12 13" id="KW-0807">Transducer</keyword>
<sequence>MELTNGTAVQEFILLGFGMDQKKQFLLFAFFIILYVLTLVENSTIITVVLIDNQLRQLPMYILLSNFSWLEICYVTTSIPRLLYNLATQNQVISFHACFLQFYLLFSLGTTEFFFLSAMALDRYLAICHPLRYQNIMSPHSCYILVTICWILGFLGYITPVVLISKLSFCGPNIIDHFLCDLVPLLSVACPPLGKAPLICQIIVHILFLSNVLFVMLSYGTVIYTLMKSPSKGNSRKGFNTISMHLLVVTIFYSTVGAMYVIPVGESYLKINKTITLFYTAIIPFLNPLIYCLRNDQVKEALHKLLAEISGLIKTPITV</sequence>
<feature type="transmembrane region" description="Helical" evidence="14">
    <location>
        <begin position="239"/>
        <end position="262"/>
    </location>
</feature>
<feature type="transmembrane region" description="Helical" evidence="14">
    <location>
        <begin position="58"/>
        <end position="79"/>
    </location>
</feature>
<dbReference type="InterPro" id="IPR000276">
    <property type="entry name" value="GPCR_Rhodpsn"/>
</dbReference>
<evidence type="ECO:0000256" key="3">
    <source>
        <dbReference type="ARBA" id="ARBA00022606"/>
    </source>
</evidence>
<evidence type="ECO:0000256" key="8">
    <source>
        <dbReference type="ARBA" id="ARBA00023136"/>
    </source>
</evidence>
<dbReference type="Pfam" id="PF13853">
    <property type="entry name" value="7tm_4"/>
    <property type="match status" value="1"/>
</dbReference>
<dbReference type="PANTHER" id="PTHR24242">
    <property type="entry name" value="G-PROTEIN COUPLED RECEPTOR"/>
    <property type="match status" value="1"/>
</dbReference>
<keyword evidence="8 14" id="KW-0472">Membrane</keyword>
<evidence type="ECO:0000256" key="2">
    <source>
        <dbReference type="ARBA" id="ARBA00022475"/>
    </source>
</evidence>
<protein>
    <recommendedName>
        <fullName evidence="14">Olfactory receptor</fullName>
    </recommendedName>
</protein>
<reference evidence="16" key="1">
    <citation type="submission" date="2025-08" db="UniProtKB">
        <authorList>
            <consortium name="Ensembl"/>
        </authorList>
    </citation>
    <scope>IDENTIFICATION</scope>
</reference>
<comment type="similarity">
    <text evidence="13">Belongs to the G-protein coupled receptor 1 family.</text>
</comment>
<keyword evidence="11" id="KW-0325">Glycoprotein</keyword>
<dbReference type="GO" id="GO:0004984">
    <property type="term" value="F:olfactory receptor activity"/>
    <property type="evidence" value="ECO:0007669"/>
    <property type="project" value="InterPro"/>
</dbReference>
<feature type="transmembrane region" description="Helical" evidence="14">
    <location>
        <begin position="274"/>
        <end position="293"/>
    </location>
</feature>
<proteinExistence type="inferred from homology"/>
<dbReference type="PROSITE" id="PS00237">
    <property type="entry name" value="G_PROTEIN_RECEP_F1_1"/>
    <property type="match status" value="1"/>
</dbReference>
<dbReference type="SUPFAM" id="SSF81321">
    <property type="entry name" value="Family A G protein-coupled receptor-like"/>
    <property type="match status" value="1"/>
</dbReference>
<keyword evidence="9" id="KW-1015">Disulfide bond</keyword>
<dbReference type="FunFam" id="1.20.1070.10:FF:000013">
    <property type="entry name" value="Olfactory receptor"/>
    <property type="match status" value="1"/>
</dbReference>
<evidence type="ECO:0000256" key="13">
    <source>
        <dbReference type="RuleBase" id="RU000688"/>
    </source>
</evidence>
<keyword evidence="5 14" id="KW-0552">Olfaction</keyword>
<dbReference type="PRINTS" id="PR00237">
    <property type="entry name" value="GPCRRHODOPSN"/>
</dbReference>
<evidence type="ECO:0000313" key="17">
    <source>
        <dbReference type="Proteomes" id="UP000472273"/>
    </source>
</evidence>
<feature type="transmembrane region" description="Helical" evidence="14">
    <location>
        <begin position="99"/>
        <end position="121"/>
    </location>
</feature>
<dbReference type="Proteomes" id="UP000472273">
    <property type="component" value="Unplaced"/>
</dbReference>
<dbReference type="PRINTS" id="PR00245">
    <property type="entry name" value="OLFACTORYR"/>
</dbReference>
<evidence type="ECO:0000256" key="11">
    <source>
        <dbReference type="ARBA" id="ARBA00023180"/>
    </source>
</evidence>
<accession>A0A670ZAC2</accession>
<dbReference type="PROSITE" id="PS50262">
    <property type="entry name" value="G_PROTEIN_RECEP_F1_2"/>
    <property type="match status" value="1"/>
</dbReference>
<name>A0A670ZAC2_PSETE</name>
<reference evidence="16" key="2">
    <citation type="submission" date="2025-09" db="UniProtKB">
        <authorList>
            <consortium name="Ensembl"/>
        </authorList>
    </citation>
    <scope>IDENTIFICATION</scope>
</reference>
<evidence type="ECO:0000256" key="1">
    <source>
        <dbReference type="ARBA" id="ARBA00004651"/>
    </source>
</evidence>
<keyword evidence="10 13" id="KW-0675">Receptor</keyword>
<dbReference type="OMA" id="CQIIVHI"/>
<evidence type="ECO:0000256" key="4">
    <source>
        <dbReference type="ARBA" id="ARBA00022692"/>
    </source>
</evidence>
<dbReference type="Ensembl" id="ENSPTXT00000021707.1">
    <property type="protein sequence ID" value="ENSPTXP00000021067.1"/>
    <property type="gene ID" value="ENSPTXG00000014572.1"/>
</dbReference>
<evidence type="ECO:0000256" key="6">
    <source>
        <dbReference type="ARBA" id="ARBA00022989"/>
    </source>
</evidence>
<keyword evidence="2 14" id="KW-1003">Cell membrane</keyword>
<dbReference type="GO" id="GO:0004930">
    <property type="term" value="F:G protein-coupled receptor activity"/>
    <property type="evidence" value="ECO:0007669"/>
    <property type="project" value="UniProtKB-KW"/>
</dbReference>
<evidence type="ECO:0000256" key="5">
    <source>
        <dbReference type="ARBA" id="ARBA00022725"/>
    </source>
</evidence>
<evidence type="ECO:0000256" key="12">
    <source>
        <dbReference type="ARBA" id="ARBA00023224"/>
    </source>
</evidence>
<feature type="transmembrane region" description="Helical" evidence="14">
    <location>
        <begin position="142"/>
        <end position="164"/>
    </location>
</feature>
<evidence type="ECO:0000256" key="14">
    <source>
        <dbReference type="RuleBase" id="RU363047"/>
    </source>
</evidence>
<keyword evidence="6 14" id="KW-1133">Transmembrane helix</keyword>
<dbReference type="AlphaFoldDB" id="A0A670ZAC2"/>
<feature type="transmembrane region" description="Helical" evidence="14">
    <location>
        <begin position="25"/>
        <end position="51"/>
    </location>
</feature>
<comment type="subcellular location">
    <subcellularLocation>
        <location evidence="1 14">Cell membrane</location>
        <topology evidence="1 14">Multi-pass membrane protein</topology>
    </subcellularLocation>
</comment>
<dbReference type="InterPro" id="IPR000725">
    <property type="entry name" value="Olfact_rcpt"/>
</dbReference>
<evidence type="ECO:0000313" key="16">
    <source>
        <dbReference type="Ensembl" id="ENSPTXP00000021067.1"/>
    </source>
</evidence>